<dbReference type="GeneID" id="112543008"/>
<feature type="region of interest" description="Disordered" evidence="1">
    <location>
        <begin position="231"/>
        <end position="270"/>
    </location>
</feature>
<gene>
    <name evidence="3" type="primary">LOC112543008</name>
</gene>
<accession>A0A9F5J548</accession>
<sequence>MDRANVASVVAKDFREPAGQRRAVTRPPAGPGGKGQPDHLPPSGSGQEALPPTNSALFLPQEWNILYGALPVSSASLHMYSVRTHTACQQEGRGGGGVDGCRPGNQVEAGASKERPPSSVPSSSPSSLEQSPGPARTSLQPACHWQPRALVPFQAWSQKLCQFLHGAPQALVTEHSRDSGTEPRHPKFGKRPLLSCLLVLSRPALHEGFPRGRCAETVAWSLTPPPTALARSGRGYLTEVPKSQPSDSAVLNSSTDGPRKALKSPKVWDP</sequence>
<evidence type="ECO:0000313" key="2">
    <source>
        <dbReference type="Proteomes" id="UP000695026"/>
    </source>
</evidence>
<feature type="region of interest" description="Disordered" evidence="1">
    <location>
        <begin position="1"/>
        <end position="53"/>
    </location>
</feature>
<dbReference type="RefSeq" id="XP_025032832.1">
    <property type="nucleotide sequence ID" value="XM_025177064.1"/>
</dbReference>
<reference evidence="3" key="1">
    <citation type="submission" date="2025-08" db="UniProtKB">
        <authorList>
            <consortium name="RefSeq"/>
        </authorList>
    </citation>
    <scope>IDENTIFICATION</scope>
    <source>
        <tissue evidence="3">Liver</tissue>
    </source>
</reference>
<dbReference type="KEGG" id="pbi:112543008"/>
<feature type="region of interest" description="Disordered" evidence="1">
    <location>
        <begin position="89"/>
        <end position="140"/>
    </location>
</feature>
<dbReference type="Proteomes" id="UP000695026">
    <property type="component" value="Unplaced"/>
</dbReference>
<protein>
    <submittedName>
        <fullName evidence="3">Uncharacterized protein LOC112543008</fullName>
    </submittedName>
</protein>
<keyword evidence="2" id="KW-1185">Reference proteome</keyword>
<evidence type="ECO:0000256" key="1">
    <source>
        <dbReference type="SAM" id="MobiDB-lite"/>
    </source>
</evidence>
<organism evidence="2 3">
    <name type="scientific">Python bivittatus</name>
    <name type="common">Burmese python</name>
    <name type="synonym">Python molurus bivittatus</name>
    <dbReference type="NCBI Taxonomy" id="176946"/>
    <lineage>
        <taxon>Eukaryota</taxon>
        <taxon>Metazoa</taxon>
        <taxon>Chordata</taxon>
        <taxon>Craniata</taxon>
        <taxon>Vertebrata</taxon>
        <taxon>Euteleostomi</taxon>
        <taxon>Lepidosauria</taxon>
        <taxon>Squamata</taxon>
        <taxon>Bifurcata</taxon>
        <taxon>Unidentata</taxon>
        <taxon>Episquamata</taxon>
        <taxon>Toxicofera</taxon>
        <taxon>Serpentes</taxon>
        <taxon>Henophidia</taxon>
        <taxon>Pythonidae</taxon>
        <taxon>Python</taxon>
    </lineage>
</organism>
<proteinExistence type="predicted"/>
<feature type="compositionally biased region" description="Polar residues" evidence="1">
    <location>
        <begin position="241"/>
        <end position="256"/>
    </location>
</feature>
<evidence type="ECO:0000313" key="3">
    <source>
        <dbReference type="RefSeq" id="XP_025032832.1"/>
    </source>
</evidence>
<dbReference type="AlphaFoldDB" id="A0A9F5J548"/>
<name>A0A9F5J548_PYTBI</name>
<feature type="compositionally biased region" description="Low complexity" evidence="1">
    <location>
        <begin position="120"/>
        <end position="134"/>
    </location>
</feature>